<dbReference type="RefSeq" id="WP_151578475.1">
    <property type="nucleotide sequence ID" value="NZ_WBVM01000001.1"/>
</dbReference>
<organism evidence="2 3">
    <name type="scientific">Nocardioides simplex</name>
    <name type="common">Arthrobacter simplex</name>
    <dbReference type="NCBI Taxonomy" id="2045"/>
    <lineage>
        <taxon>Bacteria</taxon>
        <taxon>Bacillati</taxon>
        <taxon>Actinomycetota</taxon>
        <taxon>Actinomycetes</taxon>
        <taxon>Propionibacteriales</taxon>
        <taxon>Nocardioidaceae</taxon>
        <taxon>Pimelobacter</taxon>
    </lineage>
</organism>
<keyword evidence="2" id="KW-0223">Dioxygenase</keyword>
<evidence type="ECO:0000313" key="3">
    <source>
        <dbReference type="Proteomes" id="UP000449906"/>
    </source>
</evidence>
<accession>A0A7J5DY39</accession>
<dbReference type="AlphaFoldDB" id="A0A7J5DY39"/>
<dbReference type="Pfam" id="PF02900">
    <property type="entry name" value="LigB"/>
    <property type="match status" value="1"/>
</dbReference>
<comment type="caution">
    <text evidence="2">The sequence shown here is derived from an EMBL/GenBank/DDBJ whole genome shotgun (WGS) entry which is preliminary data.</text>
</comment>
<protein>
    <submittedName>
        <fullName evidence="2">Protocatechuate 3,4-dioxygenase</fullName>
    </submittedName>
</protein>
<sequence length="282" mass="29911">MASVVGGFLLPHDPMILTMPDAPPQDVADRVRAAYGEIGRRITALDATTVIVIGTDHYVLFGPGCLPQFAIATGDVDGPIERLPGLERRTLPTNAPLAQHIAAHGHRNGLDWAVAPTFTADHSVVLPYELIREGRDLPLIPVYLACGVQPLIPLPRARQVGAAIRSAVESWPGDDRVVVVGSGGISHWVGTAEMGAVSPEFDRALLELIEEGDIDTITSMDDDDILARAGNGALEVRNFVAAMAAVGPCRGDVIAYEAVPEWITGLGFAELRPIAPEREGSA</sequence>
<dbReference type="EMBL" id="WBVM01000001">
    <property type="protein sequence ID" value="KAB2810921.1"/>
    <property type="molecule type" value="Genomic_DNA"/>
</dbReference>
<dbReference type="GO" id="GO:0008198">
    <property type="term" value="F:ferrous iron binding"/>
    <property type="evidence" value="ECO:0007669"/>
    <property type="project" value="InterPro"/>
</dbReference>
<dbReference type="Gene3D" id="3.40.830.10">
    <property type="entry name" value="LigB-like"/>
    <property type="match status" value="1"/>
</dbReference>
<dbReference type="GO" id="GO:0016702">
    <property type="term" value="F:oxidoreductase activity, acting on single donors with incorporation of molecular oxygen, incorporation of two atoms of oxygen"/>
    <property type="evidence" value="ECO:0007669"/>
    <property type="project" value="UniProtKB-ARBA"/>
</dbReference>
<keyword evidence="2" id="KW-0560">Oxidoreductase</keyword>
<dbReference type="Proteomes" id="UP000449906">
    <property type="component" value="Unassembled WGS sequence"/>
</dbReference>
<evidence type="ECO:0000313" key="2">
    <source>
        <dbReference type="EMBL" id="KAB2810921.1"/>
    </source>
</evidence>
<name>A0A7J5DY39_NOCSI</name>
<reference evidence="2 3" key="1">
    <citation type="submission" date="2019-09" db="EMBL/GenBank/DDBJ databases">
        <title>Pimelobacter sp. isolated from Paulinella.</title>
        <authorList>
            <person name="Jeong S.E."/>
        </authorList>
    </citation>
    <scope>NUCLEOTIDE SEQUENCE [LARGE SCALE GENOMIC DNA]</scope>
    <source>
        <strain evidence="2 3">Pch-N</strain>
    </source>
</reference>
<evidence type="ECO:0000259" key="1">
    <source>
        <dbReference type="Pfam" id="PF02900"/>
    </source>
</evidence>
<feature type="domain" description="Extradiol ring-cleavage dioxygenase class III enzyme subunit B" evidence="1">
    <location>
        <begin position="8"/>
        <end position="266"/>
    </location>
</feature>
<dbReference type="InterPro" id="IPR004183">
    <property type="entry name" value="Xdiol_dOase_suB"/>
</dbReference>
<gene>
    <name evidence="2" type="ORF">F9L07_02970</name>
</gene>
<dbReference type="SUPFAM" id="SSF53213">
    <property type="entry name" value="LigB-like"/>
    <property type="match status" value="1"/>
</dbReference>
<proteinExistence type="predicted"/>